<feature type="transmembrane region" description="Helical" evidence="9">
    <location>
        <begin position="55"/>
        <end position="75"/>
    </location>
</feature>
<dbReference type="PANTHER" id="PTHR11733:SF167">
    <property type="entry name" value="FI17812P1-RELATED"/>
    <property type="match status" value="1"/>
</dbReference>
<feature type="region of interest" description="Disordered" evidence="8">
    <location>
        <begin position="1"/>
        <end position="34"/>
    </location>
</feature>
<protein>
    <submittedName>
        <fullName evidence="12">Metalloprotease</fullName>
    </submittedName>
</protein>
<evidence type="ECO:0000256" key="1">
    <source>
        <dbReference type="ARBA" id="ARBA00001947"/>
    </source>
</evidence>
<feature type="domain" description="Peptidase M13 N-terminal" evidence="11">
    <location>
        <begin position="434"/>
        <end position="645"/>
    </location>
</feature>
<keyword evidence="9" id="KW-0812">Transmembrane</keyword>
<dbReference type="Gene3D" id="3.40.390.10">
    <property type="entry name" value="Collagenase (Catalytic Domain)"/>
    <property type="match status" value="1"/>
</dbReference>
<comment type="cofactor">
    <cofactor evidence="1">
        <name>Zn(2+)</name>
        <dbReference type="ChEBI" id="CHEBI:29105"/>
    </cofactor>
</comment>
<evidence type="ECO:0000256" key="4">
    <source>
        <dbReference type="ARBA" id="ARBA00022723"/>
    </source>
</evidence>
<evidence type="ECO:0000313" key="12">
    <source>
        <dbReference type="EMBL" id="TEB35950.1"/>
    </source>
</evidence>
<keyword evidence="5" id="KW-0378">Hydrolase</keyword>
<evidence type="ECO:0000256" key="2">
    <source>
        <dbReference type="ARBA" id="ARBA00007357"/>
    </source>
</evidence>
<evidence type="ECO:0000259" key="11">
    <source>
        <dbReference type="Pfam" id="PF05649"/>
    </source>
</evidence>
<dbReference type="InterPro" id="IPR024079">
    <property type="entry name" value="MetalloPept_cat_dom_sf"/>
</dbReference>
<keyword evidence="3 12" id="KW-0645">Protease</keyword>
<feature type="compositionally biased region" description="Basic and acidic residues" evidence="8">
    <location>
        <begin position="21"/>
        <end position="34"/>
    </location>
</feature>
<dbReference type="Gene3D" id="1.10.1380.10">
    <property type="entry name" value="Neutral endopeptidase , domain2"/>
    <property type="match status" value="1"/>
</dbReference>
<organism evidence="12 13">
    <name type="scientific">Coprinellus micaceus</name>
    <name type="common">Glistening ink-cap mushroom</name>
    <name type="synonym">Coprinus micaceus</name>
    <dbReference type="NCBI Taxonomy" id="71717"/>
    <lineage>
        <taxon>Eukaryota</taxon>
        <taxon>Fungi</taxon>
        <taxon>Dikarya</taxon>
        <taxon>Basidiomycota</taxon>
        <taxon>Agaricomycotina</taxon>
        <taxon>Agaricomycetes</taxon>
        <taxon>Agaricomycetidae</taxon>
        <taxon>Agaricales</taxon>
        <taxon>Agaricineae</taxon>
        <taxon>Psathyrellaceae</taxon>
        <taxon>Coprinellus</taxon>
    </lineage>
</organism>
<comment type="similarity">
    <text evidence="2">Belongs to the peptidase M13 family.</text>
</comment>
<evidence type="ECO:0000256" key="6">
    <source>
        <dbReference type="ARBA" id="ARBA00022833"/>
    </source>
</evidence>
<feature type="compositionally biased region" description="Acidic residues" evidence="8">
    <location>
        <begin position="375"/>
        <end position="384"/>
    </location>
</feature>
<evidence type="ECO:0000256" key="7">
    <source>
        <dbReference type="ARBA" id="ARBA00023049"/>
    </source>
</evidence>
<dbReference type="Pfam" id="PF05649">
    <property type="entry name" value="Peptidase_M13_N"/>
    <property type="match status" value="2"/>
</dbReference>
<dbReference type="GO" id="GO:0004222">
    <property type="term" value="F:metalloendopeptidase activity"/>
    <property type="evidence" value="ECO:0007669"/>
    <property type="project" value="InterPro"/>
</dbReference>
<evidence type="ECO:0000256" key="5">
    <source>
        <dbReference type="ARBA" id="ARBA00022801"/>
    </source>
</evidence>
<keyword evidence="4" id="KW-0479">Metal-binding</keyword>
<keyword evidence="6" id="KW-0862">Zinc</keyword>
<keyword evidence="13" id="KW-1185">Reference proteome</keyword>
<evidence type="ECO:0000256" key="8">
    <source>
        <dbReference type="SAM" id="MobiDB-lite"/>
    </source>
</evidence>
<dbReference type="GO" id="GO:0046872">
    <property type="term" value="F:metal ion binding"/>
    <property type="evidence" value="ECO:0007669"/>
    <property type="project" value="UniProtKB-KW"/>
</dbReference>
<reference evidence="12 13" key="1">
    <citation type="journal article" date="2019" name="Nat. Ecol. Evol.">
        <title>Megaphylogeny resolves global patterns of mushroom evolution.</title>
        <authorList>
            <person name="Varga T."/>
            <person name="Krizsan K."/>
            <person name="Foldi C."/>
            <person name="Dima B."/>
            <person name="Sanchez-Garcia M."/>
            <person name="Sanchez-Ramirez S."/>
            <person name="Szollosi G.J."/>
            <person name="Szarkandi J.G."/>
            <person name="Papp V."/>
            <person name="Albert L."/>
            <person name="Andreopoulos W."/>
            <person name="Angelini C."/>
            <person name="Antonin V."/>
            <person name="Barry K.W."/>
            <person name="Bougher N.L."/>
            <person name="Buchanan P."/>
            <person name="Buyck B."/>
            <person name="Bense V."/>
            <person name="Catcheside P."/>
            <person name="Chovatia M."/>
            <person name="Cooper J."/>
            <person name="Damon W."/>
            <person name="Desjardin D."/>
            <person name="Finy P."/>
            <person name="Geml J."/>
            <person name="Haridas S."/>
            <person name="Hughes K."/>
            <person name="Justo A."/>
            <person name="Karasinski D."/>
            <person name="Kautmanova I."/>
            <person name="Kiss B."/>
            <person name="Kocsube S."/>
            <person name="Kotiranta H."/>
            <person name="LaButti K.M."/>
            <person name="Lechner B.E."/>
            <person name="Liimatainen K."/>
            <person name="Lipzen A."/>
            <person name="Lukacs Z."/>
            <person name="Mihaltcheva S."/>
            <person name="Morgado L.N."/>
            <person name="Niskanen T."/>
            <person name="Noordeloos M.E."/>
            <person name="Ohm R.A."/>
            <person name="Ortiz-Santana B."/>
            <person name="Ovrebo C."/>
            <person name="Racz N."/>
            <person name="Riley R."/>
            <person name="Savchenko A."/>
            <person name="Shiryaev A."/>
            <person name="Soop K."/>
            <person name="Spirin V."/>
            <person name="Szebenyi C."/>
            <person name="Tomsovsky M."/>
            <person name="Tulloss R.E."/>
            <person name="Uehling J."/>
            <person name="Grigoriev I.V."/>
            <person name="Vagvolgyi C."/>
            <person name="Papp T."/>
            <person name="Martin F.M."/>
            <person name="Miettinen O."/>
            <person name="Hibbett D.S."/>
            <person name="Nagy L.G."/>
        </authorList>
    </citation>
    <scope>NUCLEOTIDE SEQUENCE [LARGE SCALE GENOMIC DNA]</scope>
    <source>
        <strain evidence="12 13">FP101781</strain>
    </source>
</reference>
<feature type="compositionally biased region" description="Pro residues" evidence="8">
    <location>
        <begin position="402"/>
        <end position="413"/>
    </location>
</feature>
<dbReference type="PROSITE" id="PS51885">
    <property type="entry name" value="NEPRILYSIN"/>
    <property type="match status" value="1"/>
</dbReference>
<dbReference type="SUPFAM" id="SSF55486">
    <property type="entry name" value="Metalloproteases ('zincins'), catalytic domain"/>
    <property type="match status" value="2"/>
</dbReference>
<evidence type="ECO:0000259" key="10">
    <source>
        <dbReference type="Pfam" id="PF01431"/>
    </source>
</evidence>
<evidence type="ECO:0000256" key="3">
    <source>
        <dbReference type="ARBA" id="ARBA00022670"/>
    </source>
</evidence>
<feature type="domain" description="Peptidase M13 C-terminal" evidence="10">
    <location>
        <begin position="706"/>
        <end position="916"/>
    </location>
</feature>
<dbReference type="Pfam" id="PF01431">
    <property type="entry name" value="Peptidase_M13"/>
    <property type="match status" value="1"/>
</dbReference>
<keyword evidence="9" id="KW-0472">Membrane</keyword>
<accession>A0A4Y7TP28</accession>
<dbReference type="PANTHER" id="PTHR11733">
    <property type="entry name" value="ZINC METALLOPROTEASE FAMILY M13 NEPRILYSIN-RELATED"/>
    <property type="match status" value="1"/>
</dbReference>
<dbReference type="InterPro" id="IPR042089">
    <property type="entry name" value="Peptidase_M13_dom_2"/>
</dbReference>
<feature type="region of interest" description="Disordered" evidence="8">
    <location>
        <begin position="369"/>
        <end position="435"/>
    </location>
</feature>
<feature type="compositionally biased region" description="Basic and acidic residues" evidence="8">
    <location>
        <begin position="422"/>
        <end position="435"/>
    </location>
</feature>
<dbReference type="CDD" id="cd08662">
    <property type="entry name" value="M13"/>
    <property type="match status" value="1"/>
</dbReference>
<dbReference type="InterPro" id="IPR000718">
    <property type="entry name" value="Peptidase_M13"/>
</dbReference>
<dbReference type="InterPro" id="IPR008753">
    <property type="entry name" value="Peptidase_M13_N"/>
</dbReference>
<evidence type="ECO:0000313" key="13">
    <source>
        <dbReference type="Proteomes" id="UP000298030"/>
    </source>
</evidence>
<dbReference type="GO" id="GO:0005886">
    <property type="term" value="C:plasma membrane"/>
    <property type="evidence" value="ECO:0007669"/>
    <property type="project" value="TreeGrafter"/>
</dbReference>
<dbReference type="Proteomes" id="UP000298030">
    <property type="component" value="Unassembled WGS sequence"/>
</dbReference>
<gene>
    <name evidence="12" type="ORF">FA13DRAFT_1810594</name>
</gene>
<dbReference type="PRINTS" id="PR00786">
    <property type="entry name" value="NEPRILYSIN"/>
</dbReference>
<keyword evidence="9" id="KW-1133">Transmembrane helix</keyword>
<dbReference type="GO" id="GO:0016485">
    <property type="term" value="P:protein processing"/>
    <property type="evidence" value="ECO:0007669"/>
    <property type="project" value="TreeGrafter"/>
</dbReference>
<evidence type="ECO:0000256" key="9">
    <source>
        <dbReference type="SAM" id="Phobius"/>
    </source>
</evidence>
<dbReference type="STRING" id="71717.A0A4Y7TP28"/>
<feature type="domain" description="Peptidase M13 N-terminal" evidence="11">
    <location>
        <begin position="173"/>
        <end position="396"/>
    </location>
</feature>
<proteinExistence type="inferred from homology"/>
<dbReference type="EMBL" id="QPFP01000006">
    <property type="protein sequence ID" value="TEB35950.1"/>
    <property type="molecule type" value="Genomic_DNA"/>
</dbReference>
<dbReference type="AlphaFoldDB" id="A0A4Y7TP28"/>
<name>A0A4Y7TP28_COPMI</name>
<keyword evidence="7 12" id="KW-0482">Metalloprotease</keyword>
<dbReference type="OrthoDB" id="6475849at2759"/>
<sequence length="920" mass="102590">MTDNSRHFGRPSTDESAPLIRDTEREEHRDEDHNASFADRVNAVAREPLTPLTKILLVVSLVLLLLSSVFIGLFAGAQHKLNTGRGGGGGGGDPGKEPIITTTTRTRATTTTGYTTTTEVTTTTATTTQVITVVPPIPVPGPTSPPLEKPCLEPHCVVLAASILSSLDVTQDPCENFYDFANGGWLNAHPLPADKSSFGHFEKLAQQNKQVIQKFLEQPANPKSAEATTYDYDAAILKKLRDQYASCLDEGHLNEVGDKSLRHIVKVIRKLYREEDTDIRAKEFKREWDLGLNFNGLTAAVAYLHTRGIPALFGFDIEGDVGDDPNHMVLWFNQPELGLPSKEYYVEEAIVSVYKETLSKLLESVLDDLDKGKDDDDDGDDDDDKDVKNLEGALVNNDEPQTWPPWPWPPWNPEEPGDGDDDGGKEPSDDLPKSERAKKLAKKVVKFETQLAKASLDLDILYQDPIATYNPVKLSNLTESLPQFEFQAYFASFTPRTFPDRVILTYPSYSASLSSILEDTDKNVIEGYLVSRALLQLAPYLGSETAQWQAHRRLYETLTGIKKGAVGDRAEWCVSKVEETLGFATGRYFVNETFGGESKVKGTKVMTNIIEAFKESLKHIDWMDDTSAKAAAEKADAIRIKVGYPISPNTESAQSIFNYYSVVKVDKSKFLENVLSASSSEQFKKWLQLGRQRNPEEWLMFPSTVNAYFNPPSNEVVFPAGILQPPFFRADWPGYMAYGAFGQVASHELTHAFDSAGRLYNQKGKLEEWWTNKTSEGFKEKQTCIVDQYSKYTIDDGKGGKIHVNGNLTSGENIGDTGIIQAYRAWKEQYHVSQQNGGEYLLPGINYTRDQLFFIAFGQIWGRSMKTAAAVQRIRTDPHSPSRYRVDGTVSNIPAFAEAFKCSKKAKLNPPQEERCILWG</sequence>
<comment type="caution">
    <text evidence="12">The sequence shown here is derived from an EMBL/GenBank/DDBJ whole genome shotgun (WGS) entry which is preliminary data.</text>
</comment>
<dbReference type="InterPro" id="IPR018497">
    <property type="entry name" value="Peptidase_M13_C"/>
</dbReference>